<sequence>MTRRTAERNAAITAGSTTTNCLFVVSAAAEPWRLGTADGWWSEWRWCQRWPCDHFCNTPGALNTQLLTEANITLLLGDENMLRLRVDEAQQCFTRPRGRRRRSRMNEIWRDYPFTVRIEPEHGLNFGTNDQIASRLVLKMIKNRTSPSKTSWVSAPPANFPLSSFQSPGLNPPHPNSRESTHQHFNHRDSTHHNPITNLNILDITEFVHKNNVKNSEDSCWLQNLRIYFNSNERDPLKSCFIKMDKAEFFYGLEYLGIQEKLVQTPLTDRWYLTMTDALHCRRGVNPFGPAETGKTAKLELGDVLMSSIVSRNETVNADSDMKVDLVGKNLTVNSNMAIFITMNSGYSGRSNLLDNLKQLFRSLAMTSPNRWPIAEVMLFSQGFQSAEILANKIALLFTLKNKVLNICKTKRLSCSPIIGEKGNLWLEKVLQVYQITNINHGLMLVGASGSGKTTAWKTLLEALENYERVESVSHVIDAKSISKDTLYGTLDPNTREWTDGLFTHIIQKIIDNVRGELDKRQWIIFDGDVRIIFEVADLKFATMATVSRCGMVWFSEDVGTPEMLREKKTLRLKKTR</sequence>
<dbReference type="SUPFAM" id="SSF52540">
    <property type="entry name" value="P-loop containing nucleoside triphosphate hydrolases"/>
    <property type="match status" value="1"/>
</dbReference>
<comment type="similarity">
    <text evidence="1">Belongs to the dynein heavy chain family.</text>
</comment>
<dbReference type="InterPro" id="IPR011704">
    <property type="entry name" value="ATPase_dyneun-rel_AAA"/>
</dbReference>
<dbReference type="Gene3D" id="1.20.58.1120">
    <property type="match status" value="1"/>
</dbReference>
<organism evidence="5 6">
    <name type="scientific">Heterodera trifolii</name>
    <dbReference type="NCBI Taxonomy" id="157864"/>
    <lineage>
        <taxon>Eukaryota</taxon>
        <taxon>Metazoa</taxon>
        <taxon>Ecdysozoa</taxon>
        <taxon>Nematoda</taxon>
        <taxon>Chromadorea</taxon>
        <taxon>Rhabditida</taxon>
        <taxon>Tylenchina</taxon>
        <taxon>Tylenchomorpha</taxon>
        <taxon>Tylenchoidea</taxon>
        <taxon>Heteroderidae</taxon>
        <taxon>Heteroderinae</taxon>
        <taxon>Heterodera</taxon>
    </lineage>
</organism>
<gene>
    <name evidence="5" type="ORF">niasHT_008241</name>
</gene>
<feature type="region of interest" description="Disordered" evidence="2">
    <location>
        <begin position="163"/>
        <end position="192"/>
    </location>
</feature>
<evidence type="ECO:0000256" key="1">
    <source>
        <dbReference type="ARBA" id="ARBA00008887"/>
    </source>
</evidence>
<dbReference type="Pfam" id="PF12774">
    <property type="entry name" value="AAA_6"/>
    <property type="match status" value="2"/>
</dbReference>
<dbReference type="Pfam" id="PF07728">
    <property type="entry name" value="AAA_5"/>
    <property type="match status" value="1"/>
</dbReference>
<feature type="domain" description="Dynein heavy chain hydrolytic ATP-binding dynein motor region" evidence="4">
    <location>
        <begin position="318"/>
        <end position="405"/>
    </location>
</feature>
<evidence type="ECO:0000256" key="2">
    <source>
        <dbReference type="SAM" id="MobiDB-lite"/>
    </source>
</evidence>
<feature type="domain" description="ATPase dynein-related AAA" evidence="3">
    <location>
        <begin position="443"/>
        <end position="530"/>
    </location>
</feature>
<dbReference type="Proteomes" id="UP001620626">
    <property type="component" value="Unassembled WGS sequence"/>
</dbReference>
<dbReference type="InterPro" id="IPR027417">
    <property type="entry name" value="P-loop_NTPase"/>
</dbReference>
<proteinExistence type="inferred from homology"/>
<evidence type="ECO:0000259" key="4">
    <source>
        <dbReference type="Pfam" id="PF12774"/>
    </source>
</evidence>
<feature type="compositionally biased region" description="Basic and acidic residues" evidence="2">
    <location>
        <begin position="176"/>
        <end position="192"/>
    </location>
</feature>
<accession>A0ABD2LUN9</accession>
<feature type="domain" description="Dynein heavy chain hydrolytic ATP-binding dynein motor region" evidence="4">
    <location>
        <begin position="251"/>
        <end position="310"/>
    </location>
</feature>
<reference evidence="5 6" key="1">
    <citation type="submission" date="2024-10" db="EMBL/GenBank/DDBJ databases">
        <authorList>
            <person name="Kim D."/>
        </authorList>
    </citation>
    <scope>NUCLEOTIDE SEQUENCE [LARGE SCALE GENOMIC DNA]</scope>
    <source>
        <strain evidence="5">BH-2024</strain>
    </source>
</reference>
<evidence type="ECO:0000313" key="5">
    <source>
        <dbReference type="EMBL" id="KAL3118894.1"/>
    </source>
</evidence>
<name>A0ABD2LUN9_9BILA</name>
<evidence type="ECO:0000313" key="6">
    <source>
        <dbReference type="Proteomes" id="UP001620626"/>
    </source>
</evidence>
<dbReference type="PANTHER" id="PTHR46532">
    <property type="entry name" value="MALE FERTILITY FACTOR KL5"/>
    <property type="match status" value="1"/>
</dbReference>
<dbReference type="InterPro" id="IPR026983">
    <property type="entry name" value="DHC"/>
</dbReference>
<dbReference type="EMBL" id="JBICBT010000261">
    <property type="protein sequence ID" value="KAL3118894.1"/>
    <property type="molecule type" value="Genomic_DNA"/>
</dbReference>
<keyword evidence="6" id="KW-1185">Reference proteome</keyword>
<dbReference type="AlphaFoldDB" id="A0ABD2LUN9"/>
<dbReference type="PANTHER" id="PTHR46532:SF4">
    <property type="entry name" value="AAA+ ATPASE DOMAIN-CONTAINING PROTEIN"/>
    <property type="match status" value="1"/>
</dbReference>
<dbReference type="InterPro" id="IPR035699">
    <property type="entry name" value="AAA_6"/>
</dbReference>
<comment type="caution">
    <text evidence="5">The sequence shown here is derived from an EMBL/GenBank/DDBJ whole genome shotgun (WGS) entry which is preliminary data.</text>
</comment>
<evidence type="ECO:0000259" key="3">
    <source>
        <dbReference type="Pfam" id="PF07728"/>
    </source>
</evidence>
<protein>
    <submittedName>
        <fullName evidence="5">Uncharacterized protein</fullName>
    </submittedName>
</protein>
<dbReference type="Gene3D" id="3.40.50.300">
    <property type="entry name" value="P-loop containing nucleotide triphosphate hydrolases"/>
    <property type="match status" value="4"/>
</dbReference>